<keyword evidence="5" id="KW-1185">Reference proteome</keyword>
<dbReference type="SUPFAM" id="SSF48452">
    <property type="entry name" value="TPR-like"/>
    <property type="match status" value="2"/>
</dbReference>
<organism evidence="4 5">
    <name type="scientific">Emydomyces testavorans</name>
    <dbReference type="NCBI Taxonomy" id="2070801"/>
    <lineage>
        <taxon>Eukaryota</taxon>
        <taxon>Fungi</taxon>
        <taxon>Dikarya</taxon>
        <taxon>Ascomycota</taxon>
        <taxon>Pezizomycotina</taxon>
        <taxon>Eurotiomycetes</taxon>
        <taxon>Eurotiomycetidae</taxon>
        <taxon>Onygenales</taxon>
        <taxon>Nannizziopsiaceae</taxon>
        <taxon>Emydomyces</taxon>
    </lineage>
</organism>
<dbReference type="SUPFAM" id="SSF52540">
    <property type="entry name" value="P-loop containing nucleoside triphosphate hydrolases"/>
    <property type="match status" value="1"/>
</dbReference>
<proteinExistence type="predicted"/>
<dbReference type="InterPro" id="IPR002182">
    <property type="entry name" value="NB-ARC"/>
</dbReference>
<evidence type="ECO:0000259" key="3">
    <source>
        <dbReference type="Pfam" id="PF25000"/>
    </source>
</evidence>
<dbReference type="GO" id="GO:0043531">
    <property type="term" value="F:ADP binding"/>
    <property type="evidence" value="ECO:0007669"/>
    <property type="project" value="InterPro"/>
</dbReference>
<dbReference type="PANTHER" id="PTHR35205:SF1">
    <property type="entry name" value="ZU5 DOMAIN-CONTAINING PROTEIN"/>
    <property type="match status" value="1"/>
</dbReference>
<dbReference type="Gene3D" id="1.25.40.10">
    <property type="entry name" value="Tetratricopeptide repeat domain"/>
    <property type="match status" value="1"/>
</dbReference>
<dbReference type="InterPro" id="IPR011990">
    <property type="entry name" value="TPR-like_helical_dom_sf"/>
</dbReference>
<dbReference type="InterPro" id="IPR056125">
    <property type="entry name" value="DUF7708"/>
</dbReference>
<dbReference type="PRINTS" id="PR00364">
    <property type="entry name" value="DISEASERSIST"/>
</dbReference>
<sequence length="887" mass="100442">MDMLKGPNFTSDDCHSPLLNKAFDRYRSGLRNSDNGIPEAESLEELLRQAKSFEAASRDDSRSASLDGLEPVISCFNDFAAVMAVCLGADPKTAAIVWGSIRLAYPSKGVRNGILDMLEEISSLLPRFATYEETLPVDEAFESALVEAYTEMICFCAQAIKFLRKNPRREWVPSPFSDVFLMHIGSLIRNAWAQFRNDFPKTISSLKQHTQTVETEADAARTRAEKERHAEVLSLMKTFKDHKVKEDVLPCYHMPFHLSERFIGREDELRRLKNALDPQKGGRQNRSLALYGMGGVGKTAIARQYANTARNQFDAIFWISADNIIKMAQDFLDIAQKLKLVPEDRKSEDANAAMVKVKAWLHDTDCRWLIVFDNADDLEILTHAWPGSAPGSILLTSRDFTAAFSPALAGLAVQPFDDATGSAAFLELVGQTNPSQFHIDLAREITQKLGGLPLALRQISGFIVQQRFSLVDFLCVYDRHATTIHSKRTGPSDYHHTLSTVWKLSLRRLTGDASSLQKLLVFFDPDRIDETILTNKELSQGESSEFGFLQDEMDFLDAKEGLLRASLIDRSEESSYISMQRLVQAVVIENLTTEEREKYMNEAVMLLTAAFPCPWKSGPGYTFTSWDKCQMCLPHVHFLATQAKWHKIQAGDPALFAELLLRCSWYLYECERCHEALPFTQFALDLTQDQTSLLYAQGIDVLGLLLLDTNHPKIALECFNKCWRIREDCLSRNDDFVASALNHISLAYTELRDFQQAAAYQQMAMDIRLETNSRLIGNSYSNMSSILLGMGKPDEAEEMLMRCPSLKDMTDESFLRTDNPRLSSDMVLLSRIRVCQRRFDEALRLRSKALVFRQKTFGDKYKTCDSLYQIADLLYSRGDLATAMYNP</sequence>
<dbReference type="InterPro" id="IPR027417">
    <property type="entry name" value="P-loop_NTPase"/>
</dbReference>
<dbReference type="EMBL" id="CP120628">
    <property type="protein sequence ID" value="WEW58349.1"/>
    <property type="molecule type" value="Genomic_DNA"/>
</dbReference>
<evidence type="ECO:0000259" key="1">
    <source>
        <dbReference type="Pfam" id="PF00931"/>
    </source>
</evidence>
<dbReference type="Pfam" id="PF25000">
    <property type="entry name" value="DUF7779"/>
    <property type="match status" value="1"/>
</dbReference>
<dbReference type="InterPro" id="IPR056681">
    <property type="entry name" value="DUF7779"/>
</dbReference>
<reference evidence="4" key="1">
    <citation type="submission" date="2023-03" db="EMBL/GenBank/DDBJ databases">
        <title>Emydomyces testavorans Genome Sequence.</title>
        <authorList>
            <person name="Hoyer L."/>
        </authorList>
    </citation>
    <scope>NUCLEOTIDE SEQUENCE</scope>
    <source>
        <strain evidence="4">16-2883</strain>
    </source>
</reference>
<gene>
    <name evidence="4" type="ORF">PRK78_003817</name>
</gene>
<dbReference type="Pfam" id="PF13424">
    <property type="entry name" value="TPR_12"/>
    <property type="match status" value="1"/>
</dbReference>
<feature type="domain" description="DUF7779" evidence="3">
    <location>
        <begin position="505"/>
        <end position="595"/>
    </location>
</feature>
<feature type="domain" description="DUF7708" evidence="2">
    <location>
        <begin position="77"/>
        <end position="173"/>
    </location>
</feature>
<name>A0AAF0IKY9_9EURO</name>
<evidence type="ECO:0000313" key="5">
    <source>
        <dbReference type="Proteomes" id="UP001219355"/>
    </source>
</evidence>
<dbReference type="PANTHER" id="PTHR35205">
    <property type="entry name" value="NB-ARC AND TPR DOMAIN PROTEIN"/>
    <property type="match status" value="1"/>
</dbReference>
<evidence type="ECO:0000313" key="4">
    <source>
        <dbReference type="EMBL" id="WEW58349.1"/>
    </source>
</evidence>
<dbReference type="AlphaFoldDB" id="A0AAF0IKY9"/>
<dbReference type="Pfam" id="PF00931">
    <property type="entry name" value="NB-ARC"/>
    <property type="match status" value="1"/>
</dbReference>
<dbReference type="Gene3D" id="3.40.50.300">
    <property type="entry name" value="P-loop containing nucleotide triphosphate hydrolases"/>
    <property type="match status" value="1"/>
</dbReference>
<accession>A0AAF0IKY9</accession>
<protein>
    <recommendedName>
        <fullName evidence="6">NB-ARC domain-containing protein</fullName>
    </recommendedName>
</protein>
<dbReference type="Pfam" id="PF24809">
    <property type="entry name" value="DUF7708"/>
    <property type="match status" value="1"/>
</dbReference>
<dbReference type="Proteomes" id="UP001219355">
    <property type="component" value="Chromosome 2"/>
</dbReference>
<evidence type="ECO:0008006" key="6">
    <source>
        <dbReference type="Google" id="ProtNLM"/>
    </source>
</evidence>
<feature type="domain" description="NB-ARC" evidence="1">
    <location>
        <begin position="266"/>
        <end position="400"/>
    </location>
</feature>
<evidence type="ECO:0000259" key="2">
    <source>
        <dbReference type="Pfam" id="PF24809"/>
    </source>
</evidence>